<keyword evidence="1" id="KW-0472">Membrane</keyword>
<feature type="transmembrane region" description="Helical" evidence="1">
    <location>
        <begin position="269"/>
        <end position="296"/>
    </location>
</feature>
<evidence type="ECO:0000313" key="3">
    <source>
        <dbReference type="Proteomes" id="UP000678237"/>
    </source>
</evidence>
<dbReference type="EMBL" id="JAGVWE010000002">
    <property type="protein sequence ID" value="MBS3062443.1"/>
    <property type="molecule type" value="Genomic_DNA"/>
</dbReference>
<gene>
    <name evidence="2" type="ORF">J4203_01095</name>
</gene>
<reference evidence="2" key="1">
    <citation type="submission" date="2021-03" db="EMBL/GenBank/DDBJ databases">
        <authorList>
            <person name="Jaffe A."/>
        </authorList>
    </citation>
    <scope>NUCLEOTIDE SEQUENCE</scope>
    <source>
        <strain evidence="2">RIFCSPLOWO2_01_FULL_58_19</strain>
    </source>
</reference>
<organism evidence="2 3">
    <name type="scientific">Candidatus Iainarchaeum sp</name>
    <dbReference type="NCBI Taxonomy" id="3101447"/>
    <lineage>
        <taxon>Archaea</taxon>
        <taxon>Candidatus Iainarchaeota</taxon>
        <taxon>Candidatus Iainarchaeia</taxon>
        <taxon>Candidatus Iainarchaeales</taxon>
        <taxon>Candidatus Iainarchaeaceae</taxon>
        <taxon>Candidatus Iainarchaeum</taxon>
    </lineage>
</organism>
<feature type="transmembrane region" description="Helical" evidence="1">
    <location>
        <begin position="180"/>
        <end position="204"/>
    </location>
</feature>
<reference evidence="2" key="2">
    <citation type="submission" date="2021-05" db="EMBL/GenBank/DDBJ databases">
        <title>Protein family content uncovers lineage relationships and bacterial pathway maintenance mechanisms in DPANN archaea.</title>
        <authorList>
            <person name="Castelle C.J."/>
            <person name="Meheust R."/>
            <person name="Jaffe A.L."/>
            <person name="Seitz K."/>
            <person name="Gong X."/>
            <person name="Baker B.J."/>
            <person name="Banfield J.F."/>
        </authorList>
    </citation>
    <scope>NUCLEOTIDE SEQUENCE</scope>
    <source>
        <strain evidence="2">RIFCSPLOWO2_01_FULL_58_19</strain>
    </source>
</reference>
<feature type="transmembrane region" description="Helical" evidence="1">
    <location>
        <begin position="239"/>
        <end position="257"/>
    </location>
</feature>
<keyword evidence="1" id="KW-0812">Transmembrane</keyword>
<dbReference type="Proteomes" id="UP000678237">
    <property type="component" value="Unassembled WGS sequence"/>
</dbReference>
<dbReference type="InterPro" id="IPR002798">
    <property type="entry name" value="SpoIIM-like"/>
</dbReference>
<evidence type="ECO:0000256" key="1">
    <source>
        <dbReference type="SAM" id="Phobius"/>
    </source>
</evidence>
<proteinExistence type="predicted"/>
<sequence length="299" mass="33059">MVLEDIVTDRMARKHPIDLLFVSILMSSIAIWGSYYIFKETTSILSLAFITMGLMPLIHSIFVEEEEEEAEEQGPAAAFLARHFDIIKILSWFFLGLVLSYAFWYATLPTDKEQLCLGDTCFPAPLRQKVFAEQEKTYNFIAGKVTGLDAAAAGNATRESCLGKARDLWGCTEFIYANNAIVLGLAILFSFVWGAGTLFLLGWNASVIGVFIGKELQENGLVSGILKAFGYIPHGLPEVLAYFIGSIAGGIISVFITKKKYQLHEPQQIVKDVLFLLLLAYLVLFLGAVVEAYFIVQGA</sequence>
<dbReference type="Pfam" id="PF01944">
    <property type="entry name" value="SpoIIM"/>
    <property type="match status" value="1"/>
</dbReference>
<comment type="caution">
    <text evidence="2">The sequence shown here is derived from an EMBL/GenBank/DDBJ whole genome shotgun (WGS) entry which is preliminary data.</text>
</comment>
<name>A0A8T4L566_9ARCH</name>
<feature type="transmembrane region" description="Helical" evidence="1">
    <location>
        <begin position="44"/>
        <end position="63"/>
    </location>
</feature>
<keyword evidence="1" id="KW-1133">Transmembrane helix</keyword>
<dbReference type="AlphaFoldDB" id="A0A8T4L566"/>
<evidence type="ECO:0000313" key="2">
    <source>
        <dbReference type="EMBL" id="MBS3062443.1"/>
    </source>
</evidence>
<feature type="transmembrane region" description="Helical" evidence="1">
    <location>
        <begin position="19"/>
        <end position="38"/>
    </location>
</feature>
<protein>
    <submittedName>
        <fullName evidence="2">Stage II sporulation protein M</fullName>
    </submittedName>
</protein>
<feature type="transmembrane region" description="Helical" evidence="1">
    <location>
        <begin position="84"/>
        <end position="104"/>
    </location>
</feature>
<accession>A0A8T4L566</accession>